<evidence type="ECO:0000313" key="9">
    <source>
        <dbReference type="EMBL" id="HGY94738.1"/>
    </source>
</evidence>
<dbReference type="Gene3D" id="3.30.565.10">
    <property type="entry name" value="Histidine kinase-like ATPase, C-terminal domain"/>
    <property type="match status" value="1"/>
</dbReference>
<keyword evidence="4" id="KW-0547">Nucleotide-binding</keyword>
<keyword evidence="5 9" id="KW-0418">Kinase</keyword>
<name>A0A7V5CTC0_9BACT</name>
<keyword evidence="3" id="KW-0808">Transferase</keyword>
<dbReference type="PRINTS" id="PR00344">
    <property type="entry name" value="BCTRLSENSOR"/>
</dbReference>
<dbReference type="Pfam" id="PF02518">
    <property type="entry name" value="HATPase_c"/>
    <property type="match status" value="1"/>
</dbReference>
<dbReference type="AlphaFoldDB" id="A0A7V5CTC0"/>
<evidence type="ECO:0000256" key="5">
    <source>
        <dbReference type="ARBA" id="ARBA00022777"/>
    </source>
</evidence>
<comment type="catalytic activity">
    <reaction evidence="1">
        <text>ATP + protein L-histidine = ADP + protein N-phospho-L-histidine.</text>
        <dbReference type="EC" id="2.7.13.3"/>
    </reaction>
</comment>
<dbReference type="GO" id="GO:0004673">
    <property type="term" value="F:protein histidine kinase activity"/>
    <property type="evidence" value="ECO:0007669"/>
    <property type="project" value="UniProtKB-EC"/>
</dbReference>
<dbReference type="EMBL" id="DTKL01000056">
    <property type="protein sequence ID" value="HGY94738.1"/>
    <property type="molecule type" value="Genomic_DNA"/>
</dbReference>
<evidence type="ECO:0000256" key="4">
    <source>
        <dbReference type="ARBA" id="ARBA00022741"/>
    </source>
</evidence>
<evidence type="ECO:0000256" key="1">
    <source>
        <dbReference type="ARBA" id="ARBA00000085"/>
    </source>
</evidence>
<sequence length="369" mass="39836">MTGEPSSLASSWPESECRALLVEAPWPVFVWNPETGAILEANLAAARRYGYLLEDFAKLYASDIVSARVRPTLAQLTGSGQAAPSENLLSEHVTSSGEVFPVEVISFAVRWKGQRARFSLIRDQRPDLDLVRDSSYLTSLENMAKVSGAIAHNFNNLLTIIQLAAAHLCETVPAEAAQQAELIANTVAEASLLAQQLLHFGHRRPGRMEACDLAALVHAEQDILEAALGRGMALHLDLTPDCWALADRNQFREVVLNLVVNAVEAMTHGGTCTLRTAIQRLPQGCPRLDLAEGSYVVLSVEDTGSGMSEETRQHALEPYFSTKPQGHGLGLSSVYGIMRLHGGGVEIMTEQGKGTNVLLYFPAAPASLG</sequence>
<dbReference type="InterPro" id="IPR005467">
    <property type="entry name" value="His_kinase_dom"/>
</dbReference>
<dbReference type="SUPFAM" id="SSF55785">
    <property type="entry name" value="PYP-like sensor domain (PAS domain)"/>
    <property type="match status" value="1"/>
</dbReference>
<dbReference type="Pfam" id="PF13426">
    <property type="entry name" value="PAS_9"/>
    <property type="match status" value="1"/>
</dbReference>
<dbReference type="InterPro" id="IPR003594">
    <property type="entry name" value="HATPase_dom"/>
</dbReference>
<comment type="caution">
    <text evidence="9">The sequence shown here is derived from an EMBL/GenBank/DDBJ whole genome shotgun (WGS) entry which is preliminary data.</text>
</comment>
<protein>
    <recommendedName>
        <fullName evidence="2">histidine kinase</fullName>
        <ecNumber evidence="2">2.7.13.3</ecNumber>
    </recommendedName>
</protein>
<dbReference type="GO" id="GO:0000160">
    <property type="term" value="P:phosphorelay signal transduction system"/>
    <property type="evidence" value="ECO:0007669"/>
    <property type="project" value="UniProtKB-KW"/>
</dbReference>
<dbReference type="InterPro" id="IPR004358">
    <property type="entry name" value="Sig_transdc_His_kin-like_C"/>
</dbReference>
<dbReference type="InterPro" id="IPR000014">
    <property type="entry name" value="PAS"/>
</dbReference>
<dbReference type="GO" id="GO:0005524">
    <property type="term" value="F:ATP binding"/>
    <property type="evidence" value="ECO:0007669"/>
    <property type="project" value="UniProtKB-KW"/>
</dbReference>
<evidence type="ECO:0000256" key="2">
    <source>
        <dbReference type="ARBA" id="ARBA00012438"/>
    </source>
</evidence>
<dbReference type="InterPro" id="IPR035965">
    <property type="entry name" value="PAS-like_dom_sf"/>
</dbReference>
<reference evidence="9" key="1">
    <citation type="journal article" date="2020" name="mSystems">
        <title>Genome- and Community-Level Interaction Insights into Carbon Utilization and Element Cycling Functions of Hydrothermarchaeota in Hydrothermal Sediment.</title>
        <authorList>
            <person name="Zhou Z."/>
            <person name="Liu Y."/>
            <person name="Xu W."/>
            <person name="Pan J."/>
            <person name="Luo Z.H."/>
            <person name="Li M."/>
        </authorList>
    </citation>
    <scope>NUCLEOTIDE SEQUENCE [LARGE SCALE GENOMIC DNA]</scope>
    <source>
        <strain evidence="9">SpSt-855</strain>
    </source>
</reference>
<keyword evidence="6" id="KW-0067">ATP-binding</keyword>
<dbReference type="SUPFAM" id="SSF55874">
    <property type="entry name" value="ATPase domain of HSP90 chaperone/DNA topoisomerase II/histidine kinase"/>
    <property type="match status" value="1"/>
</dbReference>
<evidence type="ECO:0000256" key="6">
    <source>
        <dbReference type="ARBA" id="ARBA00022840"/>
    </source>
</evidence>
<gene>
    <name evidence="9" type="ORF">ENW50_08680</name>
</gene>
<keyword evidence="7" id="KW-0902">Two-component regulatory system</keyword>
<dbReference type="PROSITE" id="PS50109">
    <property type="entry name" value="HIS_KIN"/>
    <property type="match status" value="1"/>
</dbReference>
<dbReference type="InterPro" id="IPR036890">
    <property type="entry name" value="HATPase_C_sf"/>
</dbReference>
<dbReference type="SMART" id="SM00387">
    <property type="entry name" value="HATPase_c"/>
    <property type="match status" value="1"/>
</dbReference>
<dbReference type="PANTHER" id="PTHR43065:SF46">
    <property type="entry name" value="C4-DICARBOXYLATE TRANSPORT SENSOR PROTEIN DCTB"/>
    <property type="match status" value="1"/>
</dbReference>
<evidence type="ECO:0000256" key="7">
    <source>
        <dbReference type="ARBA" id="ARBA00023012"/>
    </source>
</evidence>
<evidence type="ECO:0000256" key="3">
    <source>
        <dbReference type="ARBA" id="ARBA00022679"/>
    </source>
</evidence>
<organism evidence="9">
    <name type="scientific">Acidobacterium capsulatum</name>
    <dbReference type="NCBI Taxonomy" id="33075"/>
    <lineage>
        <taxon>Bacteria</taxon>
        <taxon>Pseudomonadati</taxon>
        <taxon>Acidobacteriota</taxon>
        <taxon>Terriglobia</taxon>
        <taxon>Terriglobales</taxon>
        <taxon>Acidobacteriaceae</taxon>
        <taxon>Acidobacterium</taxon>
    </lineage>
</organism>
<proteinExistence type="predicted"/>
<dbReference type="PANTHER" id="PTHR43065">
    <property type="entry name" value="SENSOR HISTIDINE KINASE"/>
    <property type="match status" value="1"/>
</dbReference>
<dbReference type="Gene3D" id="3.30.450.20">
    <property type="entry name" value="PAS domain"/>
    <property type="match status" value="1"/>
</dbReference>
<evidence type="ECO:0000259" key="8">
    <source>
        <dbReference type="PROSITE" id="PS50109"/>
    </source>
</evidence>
<dbReference type="EC" id="2.7.13.3" evidence="2"/>
<feature type="domain" description="Histidine kinase" evidence="8">
    <location>
        <begin position="149"/>
        <end position="365"/>
    </location>
</feature>
<accession>A0A7V5CTC0</accession>